<dbReference type="AlphaFoldDB" id="A0A090MWA9"/>
<proteinExistence type="predicted"/>
<dbReference type="RefSeq" id="WP_006023747.1">
    <property type="nucleotide sequence ID" value="NZ_CCAZ020000003.1"/>
</dbReference>
<evidence type="ECO:0000259" key="2">
    <source>
        <dbReference type="Pfam" id="PF03779"/>
    </source>
</evidence>
<dbReference type="OrthoDB" id="166183at2"/>
<accession>A0A090MWA9</accession>
<keyword evidence="4" id="KW-1185">Reference proteome</keyword>
<feature type="transmembrane region" description="Helical" evidence="1">
    <location>
        <begin position="68"/>
        <end position="87"/>
    </location>
</feature>
<feature type="transmembrane region" description="Helical" evidence="1">
    <location>
        <begin position="43"/>
        <end position="61"/>
    </location>
</feature>
<organism evidence="3 4">
    <name type="scientific">Afipia felis</name>
    <name type="common">Cat scratch disease bacillus</name>
    <dbReference type="NCBI Taxonomy" id="1035"/>
    <lineage>
        <taxon>Bacteria</taxon>
        <taxon>Pseudomonadati</taxon>
        <taxon>Pseudomonadota</taxon>
        <taxon>Alphaproteobacteria</taxon>
        <taxon>Hyphomicrobiales</taxon>
        <taxon>Nitrobacteraceae</taxon>
        <taxon>Afipia</taxon>
    </lineage>
</organism>
<evidence type="ECO:0000313" key="3">
    <source>
        <dbReference type="EMBL" id="CEG10484.1"/>
    </source>
</evidence>
<comment type="caution">
    <text evidence="3">The sequence shown here is derived from an EMBL/GenBank/DDBJ whole genome shotgun (WGS) entry which is preliminary data.</text>
</comment>
<protein>
    <submittedName>
        <fullName evidence="3">SPW repeat</fullName>
    </submittedName>
</protein>
<dbReference type="Proteomes" id="UP000035762">
    <property type="component" value="Unassembled WGS sequence"/>
</dbReference>
<dbReference type="STRING" id="1035.BN961_03924"/>
<keyword evidence="1" id="KW-0812">Transmembrane</keyword>
<evidence type="ECO:0000313" key="4">
    <source>
        <dbReference type="Proteomes" id="UP000035762"/>
    </source>
</evidence>
<dbReference type="Pfam" id="PF03779">
    <property type="entry name" value="SPW"/>
    <property type="match status" value="1"/>
</dbReference>
<dbReference type="InterPro" id="IPR005530">
    <property type="entry name" value="SPW"/>
</dbReference>
<sequence length="121" mass="12636">MVKSLSSNGRPALDVVSLVAGLGLLLSPWYLGFTSDAYAAWNAWIIGAAISVIAVSALLAFHEAEEWINGVAGLWALVAPWALGFSALTGAMWAHVIAGVVVALASGACIWFAHNRTWSAV</sequence>
<keyword evidence="1" id="KW-0472">Membrane</keyword>
<feature type="transmembrane region" description="Helical" evidence="1">
    <location>
        <begin position="12"/>
        <end position="31"/>
    </location>
</feature>
<reference evidence="3 4" key="1">
    <citation type="journal article" date="2014" name="Genome Announc.">
        <title>Genome Sequence of Afipia felis Strain 76713, Isolated in Hospital Water Using an Amoeba Co-Culture Procedure.</title>
        <authorList>
            <person name="Benamar S."/>
            <person name="La Scola B."/>
            <person name="Croce O."/>
        </authorList>
    </citation>
    <scope>NUCLEOTIDE SEQUENCE [LARGE SCALE GENOMIC DNA]</scope>
    <source>
        <strain evidence="3 4">76713</strain>
    </source>
</reference>
<name>A0A090MWA9_AFIFE</name>
<keyword evidence="1" id="KW-1133">Transmembrane helix</keyword>
<feature type="domain" description="SPW repeat-containing integral membrane" evidence="2">
    <location>
        <begin position="14"/>
        <end position="106"/>
    </location>
</feature>
<dbReference type="EMBL" id="CCAZ020000003">
    <property type="protein sequence ID" value="CEG10484.1"/>
    <property type="molecule type" value="Genomic_DNA"/>
</dbReference>
<evidence type="ECO:0000256" key="1">
    <source>
        <dbReference type="SAM" id="Phobius"/>
    </source>
</evidence>
<feature type="transmembrane region" description="Helical" evidence="1">
    <location>
        <begin position="93"/>
        <end position="113"/>
    </location>
</feature>
<gene>
    <name evidence="3" type="ORF">BN961_03924</name>
</gene>